<evidence type="ECO:0000256" key="2">
    <source>
        <dbReference type="SAM" id="Phobius"/>
    </source>
</evidence>
<dbReference type="Proteomes" id="UP000613740">
    <property type="component" value="Unassembled WGS sequence"/>
</dbReference>
<evidence type="ECO:0000313" key="3">
    <source>
        <dbReference type="EMBL" id="KAG2434940.1"/>
    </source>
</evidence>
<keyword evidence="2" id="KW-0472">Membrane</keyword>
<evidence type="ECO:0000313" key="4">
    <source>
        <dbReference type="Proteomes" id="UP000613740"/>
    </source>
</evidence>
<name>A0A835T9P6_9CHLO</name>
<dbReference type="AlphaFoldDB" id="A0A835T9P6"/>
<dbReference type="OrthoDB" id="547829at2759"/>
<feature type="region of interest" description="Disordered" evidence="1">
    <location>
        <begin position="35"/>
        <end position="59"/>
    </location>
</feature>
<feature type="compositionally biased region" description="Polar residues" evidence="1">
    <location>
        <begin position="43"/>
        <end position="58"/>
    </location>
</feature>
<sequence>MSQQEQVEVEEALRLQQAEQQLQVLIQAQSRSRRQQLQHHYRTPQQQQSHSRALMQQASPPPPRACLNCSSTVESALAAGLCISLKMSNCSLLTVSCLNEAVLAATSFPAIPMDAAQVALANSCNAAILATFAMPNTSSAQQAAMTQAIISTPIIAPGYGVVPPPASTGSVAPSALLRTVVVNTGKPNPGSNSSEPSFAISGAMVAESVAVTFGLLPDQVVLVTDPNSPPSGGETAPVPAPGSIPTPNLGPEGSPSAPSDTCTQNPKFGSLCGAAAVGAIVGVAVGGTLVVGLAALAIFSAATRRRQPVSPLSSGMYGTGLYSPSAWPPAPGPTAVAPMPGPWSALGPGASLGAAAARSAGGAAPGAPSAPWHDRDVTVGAAAAAAAAAAGAVLSTPPGAASRASKYYSGGGVAPRWSSAGGGGGGVNASFLDLNQLSPPPPGMVLGGNPVFYDLDGNPILAPGVDPAAADAMAAAAAAGYGGAYGSAGGVGSSPSPPRPPALIIPPQGDGLTGGGGLNTLGSLASPAPASAGPAYGYRLGTGVGSPGVYSKYPGRGPQALAAAAASPGGVAPAARYSSRAAGYSQDYAAIAALRSSMAPDGAAAEELRRSRGAATMAGLASAAYSTSPYVGRTGAPPAASSLGGAGGEALPSRYYQQPLQPVAAVRPSPLGAGAAQMRGSYESLRGSYGQQAAHYGLGSLGSPAGVVLPGAFGRTGPAGPLPSPGAGPRPPNSMLGAGGVAVPMGLYAESALQQPYSLGAPGLQPQPYVQSPGGGMGGAYSGAAGPPFPGAY</sequence>
<organism evidence="3 4">
    <name type="scientific">Chlamydomonas schloesseri</name>
    <dbReference type="NCBI Taxonomy" id="2026947"/>
    <lineage>
        <taxon>Eukaryota</taxon>
        <taxon>Viridiplantae</taxon>
        <taxon>Chlorophyta</taxon>
        <taxon>core chlorophytes</taxon>
        <taxon>Chlorophyceae</taxon>
        <taxon>CS clade</taxon>
        <taxon>Chlamydomonadales</taxon>
        <taxon>Chlamydomonadaceae</taxon>
        <taxon>Chlamydomonas</taxon>
    </lineage>
</organism>
<feature type="region of interest" description="Disordered" evidence="1">
    <location>
        <begin position="224"/>
        <end position="262"/>
    </location>
</feature>
<keyword evidence="2" id="KW-0812">Transmembrane</keyword>
<evidence type="ECO:0000256" key="1">
    <source>
        <dbReference type="SAM" id="MobiDB-lite"/>
    </source>
</evidence>
<protein>
    <submittedName>
        <fullName evidence="3">Uncharacterized protein</fullName>
    </submittedName>
</protein>
<keyword evidence="4" id="KW-1185">Reference proteome</keyword>
<accession>A0A835T9P6</accession>
<feature type="transmembrane region" description="Helical" evidence="2">
    <location>
        <begin position="274"/>
        <end position="299"/>
    </location>
</feature>
<proteinExistence type="predicted"/>
<feature type="region of interest" description="Disordered" evidence="1">
    <location>
        <begin position="770"/>
        <end position="793"/>
    </location>
</feature>
<reference evidence="3" key="1">
    <citation type="journal article" date="2020" name="bioRxiv">
        <title>Comparative genomics of Chlamydomonas.</title>
        <authorList>
            <person name="Craig R.J."/>
            <person name="Hasan A.R."/>
            <person name="Ness R.W."/>
            <person name="Keightley P.D."/>
        </authorList>
    </citation>
    <scope>NUCLEOTIDE SEQUENCE</scope>
    <source>
        <strain evidence="3">CCAP 11/173</strain>
    </source>
</reference>
<keyword evidence="2" id="KW-1133">Transmembrane helix</keyword>
<dbReference type="EMBL" id="JAEHOD010000055">
    <property type="protein sequence ID" value="KAG2434940.1"/>
    <property type="molecule type" value="Genomic_DNA"/>
</dbReference>
<comment type="caution">
    <text evidence="3">The sequence shown here is derived from an EMBL/GenBank/DDBJ whole genome shotgun (WGS) entry which is preliminary data.</text>
</comment>
<gene>
    <name evidence="3" type="ORF">HYH02_012137</name>
</gene>